<dbReference type="Gene3D" id="1.20.940.10">
    <property type="entry name" value="Functional domain of the splicing factor Prp18"/>
    <property type="match status" value="1"/>
</dbReference>
<dbReference type="Pfam" id="PF07304">
    <property type="entry name" value="SRA1"/>
    <property type="match status" value="1"/>
</dbReference>
<feature type="region of interest" description="Disordered" evidence="1">
    <location>
        <begin position="223"/>
        <end position="260"/>
    </location>
</feature>
<evidence type="ECO:0000259" key="2">
    <source>
        <dbReference type="Pfam" id="PF07304"/>
    </source>
</evidence>
<organism evidence="3 4">
    <name type="scientific">Hydra vulgaris</name>
    <name type="common">Hydra</name>
    <name type="synonym">Hydra attenuata</name>
    <dbReference type="NCBI Taxonomy" id="6087"/>
    <lineage>
        <taxon>Eukaryota</taxon>
        <taxon>Metazoa</taxon>
        <taxon>Cnidaria</taxon>
        <taxon>Hydrozoa</taxon>
        <taxon>Hydroidolina</taxon>
        <taxon>Anthoathecata</taxon>
        <taxon>Aplanulata</taxon>
        <taxon>Hydridae</taxon>
        <taxon>Hydra</taxon>
    </lineage>
</organism>
<dbReference type="InterPro" id="IPR009917">
    <property type="entry name" value="SRA1/Sec31"/>
</dbReference>
<feature type="domain" description="SRA1/Sec31" evidence="2">
    <location>
        <begin position="317"/>
        <end position="446"/>
    </location>
</feature>
<accession>A0ABM4D8W9</accession>
<evidence type="ECO:0000313" key="3">
    <source>
        <dbReference type="Proteomes" id="UP001652625"/>
    </source>
</evidence>
<feature type="region of interest" description="Disordered" evidence="1">
    <location>
        <begin position="176"/>
        <end position="200"/>
    </location>
</feature>
<gene>
    <name evidence="4" type="primary">LOC105847893</name>
</gene>
<dbReference type="Proteomes" id="UP001652625">
    <property type="component" value="Chromosome 12"/>
</dbReference>
<dbReference type="RefSeq" id="XP_065670759.1">
    <property type="nucleotide sequence ID" value="XM_065814687.1"/>
</dbReference>
<sequence length="456" mass="50593">MKYDAGNEKKCGTLLTYTVTNDRGWNDPPIHIFSPGGGNRKKNNLNKRVGHSLNSNGTSFFNQAPLHQNGIHSNLHSAIKSDFLPQSSFHQNRFYNNQHPVLKTDALPQSNCAAGVLEVSNNLEHVSFNHSNSNPDLQKVCSSSSQMHHAVSYPYDINKVGLSSLYNPNCLISSESSCSSNNDQLKRSENQNNYRRFSDVSVPGKVSDPLSILSQLGTPTMLKSSHLQTETKDSVQSSDASFLNYDKSRISPTNGYQTPPIPEHQIEDSLVSSIPLGQSTHNNGYVGSNSSTEFQKSNLVGPPPTVGYYIQNGKSSPNRSSPVSLRARSPLLITNVNIENDNELLESTIKNLQDCKEKCLCRLNSRNSDEINKKIISFQQSWLLGKLSAVVKLQMSELAIALMMMDFTKADQIHKNLILDHSNEVTSWIVGIKKLVVTSQQTLVENNKFTEDKRIS</sequence>
<dbReference type="PANTHER" id="PTHR18834">
    <property type="entry name" value="STEROID RECEPTOR RNA ACTIVATOR 1"/>
    <property type="match status" value="1"/>
</dbReference>
<dbReference type="InterPro" id="IPR040243">
    <property type="entry name" value="Steroid_recept_RNA_1"/>
</dbReference>
<keyword evidence="3" id="KW-1185">Reference proteome</keyword>
<protein>
    <submittedName>
        <fullName evidence="4">Uncharacterized protein LOC105847893 isoform X4</fullName>
    </submittedName>
</protein>
<dbReference type="PANTHER" id="PTHR18834:SF2">
    <property type="entry name" value="STEROID RECEPTOR RNA ACTIVATOR 1"/>
    <property type="match status" value="1"/>
</dbReference>
<name>A0ABM4D8W9_HYDVU</name>
<reference evidence="4" key="1">
    <citation type="submission" date="2025-08" db="UniProtKB">
        <authorList>
            <consortium name="RefSeq"/>
        </authorList>
    </citation>
    <scope>IDENTIFICATION</scope>
</reference>
<dbReference type="GeneID" id="105847893"/>
<evidence type="ECO:0000256" key="1">
    <source>
        <dbReference type="SAM" id="MobiDB-lite"/>
    </source>
</evidence>
<evidence type="ECO:0000313" key="4">
    <source>
        <dbReference type="RefSeq" id="XP_065670759.1"/>
    </source>
</evidence>
<proteinExistence type="predicted"/>
<feature type="compositionally biased region" description="Polar residues" evidence="1">
    <location>
        <begin position="223"/>
        <end position="241"/>
    </location>
</feature>